<dbReference type="GO" id="GO:0016887">
    <property type="term" value="F:ATP hydrolysis activity"/>
    <property type="evidence" value="ECO:0007669"/>
    <property type="project" value="InterPro"/>
</dbReference>
<evidence type="ECO:0000313" key="11">
    <source>
        <dbReference type="EMBL" id="KAF4678071.1"/>
    </source>
</evidence>
<evidence type="ECO:0000256" key="7">
    <source>
        <dbReference type="ARBA" id="ARBA00025797"/>
    </source>
</evidence>
<dbReference type="Pfam" id="PF09335">
    <property type="entry name" value="VTT_dom"/>
    <property type="match status" value="1"/>
</dbReference>
<keyword evidence="3" id="KW-0547">Nucleotide-binding</keyword>
<feature type="compositionally biased region" description="Basic and acidic residues" evidence="8">
    <location>
        <begin position="27"/>
        <end position="42"/>
    </location>
</feature>
<evidence type="ECO:0000259" key="10">
    <source>
        <dbReference type="PROSITE" id="PS50893"/>
    </source>
</evidence>
<dbReference type="GO" id="GO:0005524">
    <property type="term" value="F:ATP binding"/>
    <property type="evidence" value="ECO:0007669"/>
    <property type="project" value="UniProtKB-KW"/>
</dbReference>
<feature type="transmembrane region" description="Helical" evidence="9">
    <location>
        <begin position="168"/>
        <end position="194"/>
    </location>
</feature>
<dbReference type="InterPro" id="IPR032816">
    <property type="entry name" value="VTT_dom"/>
</dbReference>
<comment type="subcellular location">
    <subcellularLocation>
        <location evidence="1">Membrane</location>
        <topology evidence="1">Multi-pass membrane protein</topology>
    </subcellularLocation>
</comment>
<evidence type="ECO:0000256" key="8">
    <source>
        <dbReference type="SAM" id="MobiDB-lite"/>
    </source>
</evidence>
<feature type="transmembrane region" description="Helical" evidence="9">
    <location>
        <begin position="245"/>
        <end position="263"/>
    </location>
</feature>
<proteinExistence type="inferred from homology"/>
<evidence type="ECO:0000313" key="12">
    <source>
        <dbReference type="Proteomes" id="UP000591131"/>
    </source>
</evidence>
<reference evidence="11 12" key="1">
    <citation type="submission" date="2020-04" db="EMBL/GenBank/DDBJ databases">
        <title>Perkinsus chesapeaki whole genome sequence.</title>
        <authorList>
            <person name="Bogema D.R."/>
        </authorList>
    </citation>
    <scope>NUCLEOTIDE SEQUENCE [LARGE SCALE GENOMIC DNA]</scope>
    <source>
        <strain evidence="11">ATCC PRA-425</strain>
    </source>
</reference>
<feature type="transmembrane region" description="Helical" evidence="9">
    <location>
        <begin position="54"/>
        <end position="76"/>
    </location>
</feature>
<dbReference type="SUPFAM" id="SSF52540">
    <property type="entry name" value="P-loop containing nucleoside triphosphate hydrolases"/>
    <property type="match status" value="1"/>
</dbReference>
<accession>A0A7J6N552</accession>
<dbReference type="GO" id="GO:0016020">
    <property type="term" value="C:membrane"/>
    <property type="evidence" value="ECO:0007669"/>
    <property type="project" value="UniProtKB-SubCell"/>
</dbReference>
<feature type="transmembrane region" description="Helical" evidence="9">
    <location>
        <begin position="284"/>
        <end position="300"/>
    </location>
</feature>
<feature type="transmembrane region" description="Helical" evidence="9">
    <location>
        <begin position="647"/>
        <end position="665"/>
    </location>
</feature>
<feature type="region of interest" description="Disordered" evidence="8">
    <location>
        <begin position="1"/>
        <end position="42"/>
    </location>
</feature>
<dbReference type="Pfam" id="PF00005">
    <property type="entry name" value="ABC_tran"/>
    <property type="match status" value="1"/>
</dbReference>
<dbReference type="SMART" id="SM00382">
    <property type="entry name" value="AAA"/>
    <property type="match status" value="1"/>
</dbReference>
<dbReference type="AlphaFoldDB" id="A0A7J6N552"/>
<dbReference type="InterPro" id="IPR003439">
    <property type="entry name" value="ABC_transporter-like_ATP-bd"/>
</dbReference>
<keyword evidence="6 9" id="KW-0472">Membrane</keyword>
<dbReference type="InterPro" id="IPR027417">
    <property type="entry name" value="P-loop_NTPase"/>
</dbReference>
<dbReference type="OrthoDB" id="6500128at2759"/>
<name>A0A7J6N552_PERCH</name>
<evidence type="ECO:0000256" key="2">
    <source>
        <dbReference type="ARBA" id="ARBA00022692"/>
    </source>
</evidence>
<dbReference type="PANTHER" id="PTHR43220">
    <property type="match status" value="1"/>
</dbReference>
<organism evidence="11 12">
    <name type="scientific">Perkinsus chesapeaki</name>
    <name type="common">Clam parasite</name>
    <name type="synonym">Perkinsus andrewsi</name>
    <dbReference type="NCBI Taxonomy" id="330153"/>
    <lineage>
        <taxon>Eukaryota</taxon>
        <taxon>Sar</taxon>
        <taxon>Alveolata</taxon>
        <taxon>Perkinsozoa</taxon>
        <taxon>Perkinsea</taxon>
        <taxon>Perkinsida</taxon>
        <taxon>Perkinsidae</taxon>
        <taxon>Perkinsus</taxon>
    </lineage>
</organism>
<dbReference type="EMBL" id="JAAPAO010000003">
    <property type="protein sequence ID" value="KAF4678071.1"/>
    <property type="molecule type" value="Genomic_DNA"/>
</dbReference>
<dbReference type="PROSITE" id="PS50893">
    <property type="entry name" value="ABC_TRANSPORTER_2"/>
    <property type="match status" value="1"/>
</dbReference>
<evidence type="ECO:0000256" key="6">
    <source>
        <dbReference type="ARBA" id="ARBA00023136"/>
    </source>
</evidence>
<dbReference type="PANTHER" id="PTHR43220:SF18">
    <property type="entry name" value="TRANSMEMBRANE PROTEIN 41B"/>
    <property type="match status" value="1"/>
</dbReference>
<feature type="domain" description="ABC transporter" evidence="10">
    <location>
        <begin position="846"/>
        <end position="1089"/>
    </location>
</feature>
<feature type="transmembrane region" description="Helical" evidence="9">
    <location>
        <begin position="337"/>
        <end position="354"/>
    </location>
</feature>
<sequence length="1121" mass="122921">MDTGSAVGGPRRSARLAAAVANSESLSGREQESDERRAKAVKRSSADKDGVTSIGSYMTSLVVLATFFVISVFAMWRLYQKFPPLTPHYKSQLYDTFGKKTIRQLLTSTTGRDLLVVQDALQFYIGDHYTEVMVLFCASYTLLQTFAIPGPIFLSLLAGALFGRVKGFLIVSSCATAGASLCYLLFRVVGRPLVMHFFRPAMSRFKKQLDKRRDSLFWYMLFLRITPIVPNWFINISTGNLGMDFTTFFFGTLLGLIPNNIILVNMGSELAEIQHVGGFNAKNFLVLLGLGCLALIPTLLKRQLSTDERDDHLLVGVEENLMTKLNKWKGLSDRKKWALTAYRVLPLIALAYLLKKRMDYLRVLTDEEKEWLTAEVSRRRAALAQAMEDVKDPDTLLTALLGLARCSTNDKKVVSILTVAVNETLTRVTKALNGDHKYRSSAKDLYFYCTRGELVGFADRALVDALGRKLHLATLSQCGTATRLVGHLLVSSPTVLLGMALSTAMSAACGWLAAESVSHKGKIMEKAMRSSSGPGRQWRPLLWMFVELGRLELTQIFLCAAGEVLLDATQHEAITSLKGELYRRALLMSHKQAVATDLDLLRRTIGSCGTVCRLLLGLPSKVTTRVSGAATTLWLIYSKARDSKRRFIGLVLFIFASVYFKRRVMEYLIYWRLMDTSVVDPRGGPVMLRLWRHLYSPQNMLQVKAFGRLELEARQFQATIRMMERRNEYDASRQALLHLPLVQLLTSCAHLSEVAAIAGVTGSGSDDSSGVVASVMTAALGQSMGGEAGTWASVSGSIDTLLDTVDAVTSAADDACRIVKALDTKVEEVAEDQLPPTFRESNGLVVDVCNVSFKYEDPGASSGQRGGSDFPGLCDVSFCIPPGQRVAIIGESGAGKTTLVEVLLQAIKPDRGQVFLSGKSLDLLNPQALRSSALLGCVMQESPLSDRASIREALGFGMTQPASDEELLGALARAQLEYTLEVKSLGLDGKLEELSGGERQRVELARIILTRPRLAILDEATSALDELTQQRVMKEVFEACGTVVLTCHRPSVLHMCDRVIMLARGGRVVEDGFVEDLCRDPNSRLGVLMAESRFQQPHGRPGAPAMADKGSAVASRPSPAS</sequence>
<dbReference type="PROSITE" id="PS00211">
    <property type="entry name" value="ABC_TRANSPORTER_1"/>
    <property type="match status" value="1"/>
</dbReference>
<evidence type="ECO:0000256" key="3">
    <source>
        <dbReference type="ARBA" id="ARBA00022741"/>
    </source>
</evidence>
<feature type="transmembrane region" description="Helical" evidence="9">
    <location>
        <begin position="215"/>
        <end position="233"/>
    </location>
</feature>
<gene>
    <name evidence="11" type="ORF">FOL47_005349</name>
</gene>
<comment type="caution">
    <text evidence="11">The sequence shown here is derived from an EMBL/GenBank/DDBJ whole genome shotgun (WGS) entry which is preliminary data.</text>
</comment>
<feature type="region of interest" description="Disordered" evidence="8">
    <location>
        <begin position="1093"/>
        <end position="1121"/>
    </location>
</feature>
<dbReference type="InterPro" id="IPR003593">
    <property type="entry name" value="AAA+_ATPase"/>
</dbReference>
<evidence type="ECO:0000256" key="1">
    <source>
        <dbReference type="ARBA" id="ARBA00004141"/>
    </source>
</evidence>
<evidence type="ECO:0000256" key="4">
    <source>
        <dbReference type="ARBA" id="ARBA00022840"/>
    </source>
</evidence>
<dbReference type="Proteomes" id="UP000591131">
    <property type="component" value="Unassembled WGS sequence"/>
</dbReference>
<dbReference type="Gene3D" id="3.40.50.300">
    <property type="entry name" value="P-loop containing nucleotide triphosphate hydrolases"/>
    <property type="match status" value="1"/>
</dbReference>
<keyword evidence="5 9" id="KW-1133">Transmembrane helix</keyword>
<protein>
    <recommendedName>
        <fullName evidence="10">ABC transporter domain-containing protein</fullName>
    </recommendedName>
</protein>
<dbReference type="CDD" id="cd03228">
    <property type="entry name" value="ABCC_MRP_Like"/>
    <property type="match status" value="1"/>
</dbReference>
<dbReference type="InterPro" id="IPR017871">
    <property type="entry name" value="ABC_transporter-like_CS"/>
</dbReference>
<dbReference type="InterPro" id="IPR045014">
    <property type="entry name" value="TM41A/B"/>
</dbReference>
<keyword evidence="12" id="KW-1185">Reference proteome</keyword>
<evidence type="ECO:0000256" key="5">
    <source>
        <dbReference type="ARBA" id="ARBA00022989"/>
    </source>
</evidence>
<evidence type="ECO:0000256" key="9">
    <source>
        <dbReference type="SAM" id="Phobius"/>
    </source>
</evidence>
<feature type="transmembrane region" description="Helical" evidence="9">
    <location>
        <begin position="132"/>
        <end position="162"/>
    </location>
</feature>
<comment type="similarity">
    <text evidence="7">Belongs to the TMEM41 family.</text>
</comment>
<keyword evidence="4" id="KW-0067">ATP-binding</keyword>
<keyword evidence="2 9" id="KW-0812">Transmembrane</keyword>